<dbReference type="InterPro" id="IPR050639">
    <property type="entry name" value="SSR_resolvase"/>
</dbReference>
<evidence type="ECO:0000256" key="1">
    <source>
        <dbReference type="ARBA" id="ARBA00023125"/>
    </source>
</evidence>
<dbReference type="Pfam" id="PF00239">
    <property type="entry name" value="Resolvase"/>
    <property type="match status" value="1"/>
</dbReference>
<dbReference type="PROSITE" id="PS51736">
    <property type="entry name" value="RECOMBINASES_3"/>
    <property type="match status" value="1"/>
</dbReference>
<dbReference type="CDD" id="cd00338">
    <property type="entry name" value="Ser_Recombinase"/>
    <property type="match status" value="1"/>
</dbReference>
<dbReference type="OrthoDB" id="2290206at2"/>
<dbReference type="Gene3D" id="3.40.50.1390">
    <property type="entry name" value="Resolvase, N-terminal catalytic domain"/>
    <property type="match status" value="1"/>
</dbReference>
<keyword evidence="5" id="KW-1185">Reference proteome</keyword>
<accession>A0A368JH66</accession>
<keyword evidence="1" id="KW-0238">DNA-binding</keyword>
<feature type="domain" description="Resolvase/invertase-type recombinase catalytic" evidence="3">
    <location>
        <begin position="10"/>
        <end position="145"/>
    </location>
</feature>
<dbReference type="InterPro" id="IPR006119">
    <property type="entry name" value="Resolv_N"/>
</dbReference>
<evidence type="ECO:0000259" key="3">
    <source>
        <dbReference type="PROSITE" id="PS51736"/>
    </source>
</evidence>
<protein>
    <submittedName>
        <fullName evidence="4">Resolvase</fullName>
    </submittedName>
</protein>
<sequence>MISTPTHSNQYVVYYRVSTQKQGASGLGLEAQKASVNSFLGKEGKTLAEFTDIESGKNNNRPQLLQAIDFCKQSGAVLLIAKLDRLTRNIAFIFTLKDSGVSFVCADMPQANTLTIGVMASMAQHERELISERTRQALAQKKKAGFQLGTPANLTQAATQRGLEVRQLNARQHLNNRRALALAQSMRQVAQSWTTIANTLNEHGFRTRRGKLFQAVQVQRLLKLGNG</sequence>
<reference evidence="4 5" key="1">
    <citation type="submission" date="2018-07" db="EMBL/GenBank/DDBJ databases">
        <title>Genome analysis of Larkinella rosea.</title>
        <authorList>
            <person name="Zhou Z."/>
            <person name="Wang G."/>
        </authorList>
    </citation>
    <scope>NUCLEOTIDE SEQUENCE [LARGE SCALE GENOMIC DNA]</scope>
    <source>
        <strain evidence="5">zzj9</strain>
    </source>
</reference>
<dbReference type="Proteomes" id="UP000253383">
    <property type="component" value="Unassembled WGS sequence"/>
</dbReference>
<comment type="caution">
    <text evidence="4">The sequence shown here is derived from an EMBL/GenBank/DDBJ whole genome shotgun (WGS) entry which is preliminary data.</text>
</comment>
<evidence type="ECO:0000256" key="2">
    <source>
        <dbReference type="ARBA" id="ARBA00023172"/>
    </source>
</evidence>
<dbReference type="SUPFAM" id="SSF53041">
    <property type="entry name" value="Resolvase-like"/>
    <property type="match status" value="1"/>
</dbReference>
<name>A0A368JH66_9BACT</name>
<organism evidence="4 5">
    <name type="scientific">Larkinella punicea</name>
    <dbReference type="NCBI Taxonomy" id="2315727"/>
    <lineage>
        <taxon>Bacteria</taxon>
        <taxon>Pseudomonadati</taxon>
        <taxon>Bacteroidota</taxon>
        <taxon>Cytophagia</taxon>
        <taxon>Cytophagales</taxon>
        <taxon>Spirosomataceae</taxon>
        <taxon>Larkinella</taxon>
    </lineage>
</organism>
<keyword evidence="2" id="KW-0233">DNA recombination</keyword>
<dbReference type="InterPro" id="IPR036162">
    <property type="entry name" value="Resolvase-like_N_sf"/>
</dbReference>
<dbReference type="PANTHER" id="PTHR30461">
    <property type="entry name" value="DNA-INVERTASE FROM LAMBDOID PROPHAGE"/>
    <property type="match status" value="1"/>
</dbReference>
<dbReference type="EMBL" id="QOWE01000022">
    <property type="protein sequence ID" value="RCR67010.1"/>
    <property type="molecule type" value="Genomic_DNA"/>
</dbReference>
<dbReference type="GO" id="GO:0000150">
    <property type="term" value="F:DNA strand exchange activity"/>
    <property type="evidence" value="ECO:0007669"/>
    <property type="project" value="InterPro"/>
</dbReference>
<dbReference type="SMART" id="SM00857">
    <property type="entry name" value="Resolvase"/>
    <property type="match status" value="1"/>
</dbReference>
<proteinExistence type="predicted"/>
<dbReference type="RefSeq" id="WP_114408497.1">
    <property type="nucleotide sequence ID" value="NZ_QOWE01000022.1"/>
</dbReference>
<evidence type="ECO:0000313" key="5">
    <source>
        <dbReference type="Proteomes" id="UP000253383"/>
    </source>
</evidence>
<dbReference type="GO" id="GO:0003677">
    <property type="term" value="F:DNA binding"/>
    <property type="evidence" value="ECO:0007669"/>
    <property type="project" value="UniProtKB-KW"/>
</dbReference>
<gene>
    <name evidence="4" type="ORF">DUE52_23420</name>
</gene>
<dbReference type="AlphaFoldDB" id="A0A368JH66"/>
<evidence type="ECO:0000313" key="4">
    <source>
        <dbReference type="EMBL" id="RCR67010.1"/>
    </source>
</evidence>
<dbReference type="PANTHER" id="PTHR30461:SF2">
    <property type="entry name" value="SERINE RECOMBINASE PINE-RELATED"/>
    <property type="match status" value="1"/>
</dbReference>